<dbReference type="InterPro" id="IPR036097">
    <property type="entry name" value="HisK_dim/P_sf"/>
</dbReference>
<dbReference type="Pfam" id="PF00512">
    <property type="entry name" value="HisKA"/>
    <property type="match status" value="1"/>
</dbReference>
<evidence type="ECO:0000256" key="3">
    <source>
        <dbReference type="ARBA" id="ARBA00012438"/>
    </source>
</evidence>
<keyword evidence="16" id="KW-1185">Reference proteome</keyword>
<dbReference type="Proteomes" id="UP000284178">
    <property type="component" value="Unassembled WGS sequence"/>
</dbReference>
<dbReference type="SMART" id="SM00387">
    <property type="entry name" value="HATPase_c"/>
    <property type="match status" value="1"/>
</dbReference>
<evidence type="ECO:0000256" key="13">
    <source>
        <dbReference type="SAM" id="Phobius"/>
    </source>
</evidence>
<evidence type="ECO:0000256" key="9">
    <source>
        <dbReference type="ARBA" id="ARBA00022840"/>
    </source>
</evidence>
<dbReference type="Gene3D" id="3.30.565.10">
    <property type="entry name" value="Histidine kinase-like ATPase, C-terminal domain"/>
    <property type="match status" value="1"/>
</dbReference>
<keyword evidence="12 13" id="KW-0472">Membrane</keyword>
<feature type="transmembrane region" description="Helical" evidence="13">
    <location>
        <begin position="62"/>
        <end position="88"/>
    </location>
</feature>
<keyword evidence="11" id="KW-0902">Two-component regulatory system</keyword>
<dbReference type="Gene3D" id="1.10.287.130">
    <property type="match status" value="1"/>
</dbReference>
<dbReference type="InterPro" id="IPR052023">
    <property type="entry name" value="Histidine_kinase_KdpD"/>
</dbReference>
<dbReference type="EC" id="2.7.13.3" evidence="3"/>
<dbReference type="Pfam" id="PF02518">
    <property type="entry name" value="HATPase_c"/>
    <property type="match status" value="1"/>
</dbReference>
<comment type="catalytic activity">
    <reaction evidence="1">
        <text>ATP + protein L-histidine = ADP + protein N-phospho-L-histidine.</text>
        <dbReference type="EC" id="2.7.13.3"/>
    </reaction>
</comment>
<keyword evidence="6 13" id="KW-0812">Transmembrane</keyword>
<evidence type="ECO:0000256" key="7">
    <source>
        <dbReference type="ARBA" id="ARBA00022741"/>
    </source>
</evidence>
<dbReference type="InterPro" id="IPR025201">
    <property type="entry name" value="KdpD_TM"/>
</dbReference>
<feature type="transmembrane region" description="Helical" evidence="13">
    <location>
        <begin position="108"/>
        <end position="127"/>
    </location>
</feature>
<comment type="caution">
    <text evidence="15">The sequence shown here is derived from an EMBL/GenBank/DDBJ whole genome shotgun (WGS) entry which is preliminary data.</text>
</comment>
<evidence type="ECO:0000259" key="14">
    <source>
        <dbReference type="PROSITE" id="PS50109"/>
    </source>
</evidence>
<comment type="subcellular location">
    <subcellularLocation>
        <location evidence="2">Membrane</location>
        <topology evidence="2">Multi-pass membrane protein</topology>
    </subcellularLocation>
</comment>
<protein>
    <recommendedName>
        <fullName evidence="3">histidine kinase</fullName>
        <ecNumber evidence="3">2.7.13.3</ecNumber>
    </recommendedName>
</protein>
<organism evidence="15 16">
    <name type="scientific">Holdemania filiformis</name>
    <dbReference type="NCBI Taxonomy" id="61171"/>
    <lineage>
        <taxon>Bacteria</taxon>
        <taxon>Bacillati</taxon>
        <taxon>Bacillota</taxon>
        <taxon>Erysipelotrichia</taxon>
        <taxon>Erysipelotrichales</taxon>
        <taxon>Erysipelotrichaceae</taxon>
        <taxon>Holdemania</taxon>
    </lineage>
</organism>
<dbReference type="InterPro" id="IPR004358">
    <property type="entry name" value="Sig_transdc_His_kin-like_C"/>
</dbReference>
<evidence type="ECO:0000256" key="4">
    <source>
        <dbReference type="ARBA" id="ARBA00022553"/>
    </source>
</evidence>
<dbReference type="PRINTS" id="PR00344">
    <property type="entry name" value="BCTRLSENSOR"/>
</dbReference>
<dbReference type="SUPFAM" id="SSF47384">
    <property type="entry name" value="Homodimeric domain of signal transducing histidine kinase"/>
    <property type="match status" value="1"/>
</dbReference>
<evidence type="ECO:0000256" key="12">
    <source>
        <dbReference type="ARBA" id="ARBA00023136"/>
    </source>
</evidence>
<evidence type="ECO:0000313" key="15">
    <source>
        <dbReference type="EMBL" id="RGR73998.1"/>
    </source>
</evidence>
<keyword evidence="5" id="KW-0808">Transferase</keyword>
<dbReference type="CDD" id="cd00082">
    <property type="entry name" value="HisKA"/>
    <property type="match status" value="1"/>
</dbReference>
<evidence type="ECO:0000256" key="10">
    <source>
        <dbReference type="ARBA" id="ARBA00022989"/>
    </source>
</evidence>
<dbReference type="PANTHER" id="PTHR45569:SF1">
    <property type="entry name" value="SENSOR PROTEIN KDPD"/>
    <property type="match status" value="1"/>
</dbReference>
<dbReference type="FunFam" id="3.30.565.10:FF:000042">
    <property type="entry name" value="Two-component sensor histidine kinase KdpD"/>
    <property type="match status" value="1"/>
</dbReference>
<evidence type="ECO:0000256" key="11">
    <source>
        <dbReference type="ARBA" id="ARBA00023012"/>
    </source>
</evidence>
<dbReference type="InterPro" id="IPR005467">
    <property type="entry name" value="His_kinase_dom"/>
</dbReference>
<dbReference type="InterPro" id="IPR003661">
    <property type="entry name" value="HisK_dim/P_dom"/>
</dbReference>
<dbReference type="GO" id="GO:0042802">
    <property type="term" value="F:identical protein binding"/>
    <property type="evidence" value="ECO:0007669"/>
    <property type="project" value="UniProtKB-ARBA"/>
</dbReference>
<dbReference type="PANTHER" id="PTHR45569">
    <property type="entry name" value="SENSOR PROTEIN KDPD"/>
    <property type="match status" value="1"/>
</dbReference>
<dbReference type="InterPro" id="IPR038318">
    <property type="entry name" value="KdpD_sf"/>
</dbReference>
<dbReference type="AlphaFoldDB" id="A0A412G0N2"/>
<keyword evidence="4" id="KW-0597">Phosphoprotein</keyword>
<dbReference type="PROSITE" id="PS50109">
    <property type="entry name" value="HIS_KIN"/>
    <property type="match status" value="1"/>
</dbReference>
<evidence type="ECO:0000256" key="5">
    <source>
        <dbReference type="ARBA" id="ARBA00022679"/>
    </source>
</evidence>
<evidence type="ECO:0000313" key="16">
    <source>
        <dbReference type="Proteomes" id="UP000284178"/>
    </source>
</evidence>
<dbReference type="SMART" id="SM00388">
    <property type="entry name" value="HisKA"/>
    <property type="match status" value="1"/>
</dbReference>
<accession>A0A412G0N2</accession>
<keyword evidence="7" id="KW-0547">Nucleotide-binding</keyword>
<gene>
    <name evidence="15" type="ORF">DWY25_09300</name>
</gene>
<name>A0A412G0N2_9FIRM</name>
<reference evidence="15 16" key="1">
    <citation type="submission" date="2018-08" db="EMBL/GenBank/DDBJ databases">
        <title>A genome reference for cultivated species of the human gut microbiota.</title>
        <authorList>
            <person name="Zou Y."/>
            <person name="Xue W."/>
            <person name="Luo G."/>
        </authorList>
    </citation>
    <scope>NUCLEOTIDE SEQUENCE [LARGE SCALE GENOMIC DNA]</scope>
    <source>
        <strain evidence="15 16">AF24-29</strain>
    </source>
</reference>
<sequence length="515" mass="57486">MDSFLILGYNQYQEMSTMSNSRISFSRTTLLHGLQMTGLLAGATGMGLVFRQLGFPETNVVLLYLLAVLLTAWMTRGYACGVLASLAATLVFNYFFTAPYWSLSVDDPSYWITFVIMTITAFITSALTSKAKLNAQNALQREQEIKTMYALSRRLNEEIDIRQIARLAAEVLAGVLQAEVRCLCLDENEQPAALYGARPGQSAMPLSGDETAVNDKPGLPLSGDTVELLLQNNGVRLAVLQIPLETMNTISEADKQLVQSLSETITLAMDRFRTAKQKIRSEEEAAQERYRSNLLRAISHDLRTPLSAIMGSAEMIRGMSQENDPRYDLAQGIYQDADWLHSLVENILSLTRIQDGHLNLHLEKEAAEEIIASALDHIAKRAPQRTIQVSIPDEVLMIPMDGKLIQQVLINLLDNALKHTRPQEEITLTLRREQNEAVFTVQDEGEGIAEKDLEHIFQTFYTTRTRRADAQHGIGLGLPICESIVQAHHGTISARNRTDGHGAEFTFRLPLEETR</sequence>
<keyword evidence="9" id="KW-0067">ATP-binding</keyword>
<keyword evidence="10 13" id="KW-1133">Transmembrane helix</keyword>
<feature type="domain" description="Histidine kinase" evidence="14">
    <location>
        <begin position="297"/>
        <end position="513"/>
    </location>
</feature>
<evidence type="ECO:0000256" key="8">
    <source>
        <dbReference type="ARBA" id="ARBA00022777"/>
    </source>
</evidence>
<evidence type="ECO:0000256" key="1">
    <source>
        <dbReference type="ARBA" id="ARBA00000085"/>
    </source>
</evidence>
<evidence type="ECO:0000256" key="2">
    <source>
        <dbReference type="ARBA" id="ARBA00004141"/>
    </source>
</evidence>
<dbReference type="GO" id="GO:0000155">
    <property type="term" value="F:phosphorelay sensor kinase activity"/>
    <property type="evidence" value="ECO:0007669"/>
    <property type="project" value="InterPro"/>
</dbReference>
<keyword evidence="8" id="KW-0418">Kinase</keyword>
<dbReference type="GO" id="GO:0005524">
    <property type="term" value="F:ATP binding"/>
    <property type="evidence" value="ECO:0007669"/>
    <property type="project" value="UniProtKB-KW"/>
</dbReference>
<dbReference type="EMBL" id="QRUP01000010">
    <property type="protein sequence ID" value="RGR73998.1"/>
    <property type="molecule type" value="Genomic_DNA"/>
</dbReference>
<proteinExistence type="predicted"/>
<evidence type="ECO:0000256" key="6">
    <source>
        <dbReference type="ARBA" id="ARBA00022692"/>
    </source>
</evidence>
<dbReference type="Gene3D" id="1.20.120.620">
    <property type="entry name" value="Backbone structure of the membrane domain of e. Coli histidine kinase receptor kdpd"/>
    <property type="match status" value="1"/>
</dbReference>
<dbReference type="SUPFAM" id="SSF55874">
    <property type="entry name" value="ATPase domain of HSP90 chaperone/DNA topoisomerase II/histidine kinase"/>
    <property type="match status" value="1"/>
</dbReference>
<dbReference type="InterPro" id="IPR003594">
    <property type="entry name" value="HATPase_dom"/>
</dbReference>
<dbReference type="GO" id="GO:0005886">
    <property type="term" value="C:plasma membrane"/>
    <property type="evidence" value="ECO:0007669"/>
    <property type="project" value="TreeGrafter"/>
</dbReference>
<dbReference type="InterPro" id="IPR036890">
    <property type="entry name" value="HATPase_C_sf"/>
</dbReference>
<dbReference type="Pfam" id="PF13493">
    <property type="entry name" value="DUF4118"/>
    <property type="match status" value="1"/>
</dbReference>